<accession>A0A9C6XSB3</accession>
<keyword evidence="2" id="KW-1185">Reference proteome</keyword>
<proteinExistence type="predicted"/>
<dbReference type="GeneID" id="113210621"/>
<dbReference type="AlphaFoldDB" id="A0A9C6XSB3"/>
<name>A0A9C6XSB3_FRAOC</name>
<protein>
    <submittedName>
        <fullName evidence="3">Uncharacterized protein LOC113210621</fullName>
    </submittedName>
</protein>
<reference evidence="3" key="1">
    <citation type="submission" date="2025-08" db="UniProtKB">
        <authorList>
            <consortium name="RefSeq"/>
        </authorList>
    </citation>
    <scope>IDENTIFICATION</scope>
    <source>
        <tissue evidence="3">Whole organism</tissue>
    </source>
</reference>
<dbReference type="Proteomes" id="UP000504606">
    <property type="component" value="Unplaced"/>
</dbReference>
<feature type="compositionally biased region" description="Acidic residues" evidence="1">
    <location>
        <begin position="36"/>
        <end position="53"/>
    </location>
</feature>
<feature type="compositionally biased region" description="Basic and acidic residues" evidence="1">
    <location>
        <begin position="99"/>
        <end position="110"/>
    </location>
</feature>
<sequence>MFLTLCQPTLREDFHTLHLFNDYNPTEPLTRNQVYSEEEEDLNPDEPDPQGDMDMIDEDCNWNSHAMQDIERNSEVNVEEEENRDRGDGTDQVGAEIVVGHEEQNDRGDGNDQVDAEMVVGDGRGRQEVVLSQTGQGRRQRPRNREKTRLGLNHTGKTPGRNAHLN</sequence>
<dbReference type="KEGG" id="foc:113210621"/>
<organism evidence="2 3">
    <name type="scientific">Frankliniella occidentalis</name>
    <name type="common">Western flower thrips</name>
    <name type="synonym">Euthrips occidentalis</name>
    <dbReference type="NCBI Taxonomy" id="133901"/>
    <lineage>
        <taxon>Eukaryota</taxon>
        <taxon>Metazoa</taxon>
        <taxon>Ecdysozoa</taxon>
        <taxon>Arthropoda</taxon>
        <taxon>Hexapoda</taxon>
        <taxon>Insecta</taxon>
        <taxon>Pterygota</taxon>
        <taxon>Neoptera</taxon>
        <taxon>Paraneoptera</taxon>
        <taxon>Thysanoptera</taxon>
        <taxon>Terebrantia</taxon>
        <taxon>Thripoidea</taxon>
        <taxon>Thripidae</taxon>
        <taxon>Frankliniella</taxon>
    </lineage>
</organism>
<evidence type="ECO:0000313" key="2">
    <source>
        <dbReference type="Proteomes" id="UP000504606"/>
    </source>
</evidence>
<feature type="region of interest" description="Disordered" evidence="1">
    <location>
        <begin position="64"/>
        <end position="166"/>
    </location>
</feature>
<evidence type="ECO:0000313" key="3">
    <source>
        <dbReference type="RefSeq" id="XP_052129404.1"/>
    </source>
</evidence>
<dbReference type="RefSeq" id="XP_052129404.1">
    <property type="nucleotide sequence ID" value="XM_052273444.1"/>
</dbReference>
<evidence type="ECO:0000256" key="1">
    <source>
        <dbReference type="SAM" id="MobiDB-lite"/>
    </source>
</evidence>
<feature type="region of interest" description="Disordered" evidence="1">
    <location>
        <begin position="34"/>
        <end position="53"/>
    </location>
</feature>
<gene>
    <name evidence="3" type="primary">LOC113210621</name>
</gene>